<dbReference type="EMBL" id="AE017261">
    <property type="protein sequence ID" value="AAT42689.1"/>
    <property type="molecule type" value="Genomic_DNA"/>
</dbReference>
<evidence type="ECO:0000313" key="2">
    <source>
        <dbReference type="Proteomes" id="UP000000438"/>
    </source>
</evidence>
<reference evidence="1 2" key="1">
    <citation type="journal article" date="2004" name="Proc. Natl. Acad. Sci. U.S.A.">
        <title>Genome sequence of Picrophilus torridus and its implications for life around pH 0.</title>
        <authorList>
            <person name="Futterer O."/>
            <person name="Angelov A."/>
            <person name="Liesegang H."/>
            <person name="Gottschalk G."/>
            <person name="Schleper C."/>
            <person name="Schepers B."/>
            <person name="Dock C."/>
            <person name="Antranikian G."/>
            <person name="Liebl W."/>
        </authorList>
    </citation>
    <scope>NUCLEOTIDE SEQUENCE [LARGE SCALE GENOMIC DNA]</scope>
    <source>
        <strain evidence="2">ATCC 700027 / DSM 9790 / JCM 10055 / NBRC 100828</strain>
    </source>
</reference>
<gene>
    <name evidence="1" type="ordered locus">PTO0104</name>
</gene>
<accession>Q6L2W2</accession>
<name>Q6L2W2_PICTO</name>
<dbReference type="InParanoid" id="Q6L2W2"/>
<sequence length="204" mass="21966">MHKIYTFILIFFMAFFVVSNSMNNISVSSVSPNVYMESGSNYNSGGPGGVPETEFYISGINSPGEQMSTCLNIFFNYSAPPGPPGPGPGPGPAPKTTANNVIKINNGFSKNVEVCFLFNEPAYLSICYTVNEIRHPSGGPGGPGGPPPAPSPLKSGTLYNITGEYMCLSMSLSSSNEDTFPFAFIVYYNDNTAIEYRFNINLNE</sequence>
<organism evidence="1 2">
    <name type="scientific">Picrophilus torridus (strain ATCC 700027 / DSM 9790 / JCM 10055 / NBRC 100828 / KAW 2/3)</name>
    <dbReference type="NCBI Taxonomy" id="1122961"/>
    <lineage>
        <taxon>Archaea</taxon>
        <taxon>Methanobacteriati</taxon>
        <taxon>Thermoplasmatota</taxon>
        <taxon>Thermoplasmata</taxon>
        <taxon>Thermoplasmatales</taxon>
        <taxon>Picrophilaceae</taxon>
        <taxon>Picrophilus</taxon>
    </lineage>
</organism>
<protein>
    <submittedName>
        <fullName evidence="1">Hypothetical extracellular protein</fullName>
    </submittedName>
</protein>
<dbReference type="HOGENOM" id="CLU_1340769_0_0_2"/>
<dbReference type="PaxDb" id="263820-PTO0104"/>
<evidence type="ECO:0000313" key="1">
    <source>
        <dbReference type="EMBL" id="AAT42689.1"/>
    </source>
</evidence>
<proteinExistence type="predicted"/>
<dbReference type="Proteomes" id="UP000000438">
    <property type="component" value="Chromosome"/>
</dbReference>
<dbReference type="KEGG" id="pto:PTO0104"/>
<dbReference type="AlphaFoldDB" id="Q6L2W2"/>